<reference evidence="2 3" key="1">
    <citation type="submission" date="2023-09" db="EMBL/GenBank/DDBJ databases">
        <authorList>
            <person name="Wang M."/>
        </authorList>
    </citation>
    <scope>NUCLEOTIDE SEQUENCE [LARGE SCALE GENOMIC DNA]</scope>
    <source>
        <strain evidence="2">GT-2023</strain>
        <tissue evidence="2">Liver</tissue>
    </source>
</reference>
<comment type="caution">
    <text evidence="2">The sequence shown here is derived from an EMBL/GenBank/DDBJ whole genome shotgun (WGS) entry which is preliminary data.</text>
</comment>
<dbReference type="Proteomes" id="UP001558613">
    <property type="component" value="Unassembled WGS sequence"/>
</dbReference>
<proteinExistence type="predicted"/>
<evidence type="ECO:0000313" key="2">
    <source>
        <dbReference type="EMBL" id="KAL1263275.1"/>
    </source>
</evidence>
<organism evidence="2 3">
    <name type="scientific">Cirrhinus molitorella</name>
    <name type="common">mud carp</name>
    <dbReference type="NCBI Taxonomy" id="172907"/>
    <lineage>
        <taxon>Eukaryota</taxon>
        <taxon>Metazoa</taxon>
        <taxon>Chordata</taxon>
        <taxon>Craniata</taxon>
        <taxon>Vertebrata</taxon>
        <taxon>Euteleostomi</taxon>
        <taxon>Actinopterygii</taxon>
        <taxon>Neopterygii</taxon>
        <taxon>Teleostei</taxon>
        <taxon>Ostariophysi</taxon>
        <taxon>Cypriniformes</taxon>
        <taxon>Cyprinidae</taxon>
        <taxon>Labeoninae</taxon>
        <taxon>Labeonini</taxon>
        <taxon>Cirrhinus</taxon>
    </lineage>
</organism>
<sequence>MTILPEYYSSQSHPSDPLSTRNAISTGVLRADSRRRRSSCHRGNRPPSRPTPLESRSTSSLGALQGPGLAVIIVSMTMRHAQCISASSDKQ</sequence>
<feature type="compositionally biased region" description="Polar residues" evidence="1">
    <location>
        <begin position="8"/>
        <end position="25"/>
    </location>
</feature>
<feature type="compositionally biased region" description="Basic residues" evidence="1">
    <location>
        <begin position="33"/>
        <end position="44"/>
    </location>
</feature>
<protein>
    <submittedName>
        <fullName evidence="2">Uncharacterized protein</fullName>
    </submittedName>
</protein>
<accession>A0ABR3MF99</accession>
<gene>
    <name evidence="2" type="ORF">QQF64_006014</name>
</gene>
<name>A0ABR3MF99_9TELE</name>
<dbReference type="EMBL" id="JAYMGO010000013">
    <property type="protein sequence ID" value="KAL1263275.1"/>
    <property type="molecule type" value="Genomic_DNA"/>
</dbReference>
<feature type="region of interest" description="Disordered" evidence="1">
    <location>
        <begin position="1"/>
        <end position="63"/>
    </location>
</feature>
<keyword evidence="3" id="KW-1185">Reference proteome</keyword>
<evidence type="ECO:0000313" key="3">
    <source>
        <dbReference type="Proteomes" id="UP001558613"/>
    </source>
</evidence>
<evidence type="ECO:0000256" key="1">
    <source>
        <dbReference type="SAM" id="MobiDB-lite"/>
    </source>
</evidence>